<dbReference type="Pfam" id="PF01323">
    <property type="entry name" value="DSBA"/>
    <property type="match status" value="1"/>
</dbReference>
<sequence length="220" mass="24495">MNAPIKIDIWSDIACPWCYVGKRRLESGLAAYAQDEAALPVEVEYHSFELTPEMPDDYDGTHTDFLSTRKGIPVGQVEKMDQRIVEIGASVGLDYHFDSLRPTNTVKAHQVLHLAKARGKQAELKERLLSAYFVEGRRLADPEVLADLAAEVGLDRAEVLDVLANDKFVDDVRADQQQALRYGIQGVPFYVVEGKYGISGAQASETFVEVLRKVAKERDA</sequence>
<dbReference type="Proteomes" id="UP001500618">
    <property type="component" value="Unassembled WGS sequence"/>
</dbReference>
<dbReference type="InterPro" id="IPR036249">
    <property type="entry name" value="Thioredoxin-like_sf"/>
</dbReference>
<organism evidence="2 3">
    <name type="scientific">Fodinicola feengrottensis</name>
    <dbReference type="NCBI Taxonomy" id="435914"/>
    <lineage>
        <taxon>Bacteria</taxon>
        <taxon>Bacillati</taxon>
        <taxon>Actinomycetota</taxon>
        <taxon>Actinomycetes</taxon>
        <taxon>Mycobacteriales</taxon>
        <taxon>Fodinicola</taxon>
    </lineage>
</organism>
<evidence type="ECO:0000259" key="1">
    <source>
        <dbReference type="Pfam" id="PF01323"/>
    </source>
</evidence>
<accession>A0ABP4VB66</accession>
<dbReference type="Gene3D" id="3.40.30.10">
    <property type="entry name" value="Glutaredoxin"/>
    <property type="match status" value="1"/>
</dbReference>
<dbReference type="PANTHER" id="PTHR13887:SF41">
    <property type="entry name" value="THIOREDOXIN SUPERFAMILY PROTEIN"/>
    <property type="match status" value="1"/>
</dbReference>
<reference evidence="3" key="1">
    <citation type="journal article" date="2019" name="Int. J. Syst. Evol. Microbiol.">
        <title>The Global Catalogue of Microorganisms (GCM) 10K type strain sequencing project: providing services to taxonomists for standard genome sequencing and annotation.</title>
        <authorList>
            <consortium name="The Broad Institute Genomics Platform"/>
            <consortium name="The Broad Institute Genome Sequencing Center for Infectious Disease"/>
            <person name="Wu L."/>
            <person name="Ma J."/>
        </authorList>
    </citation>
    <scope>NUCLEOTIDE SEQUENCE [LARGE SCALE GENOMIC DNA]</scope>
    <source>
        <strain evidence="3">JCM 14718</strain>
    </source>
</reference>
<evidence type="ECO:0000313" key="2">
    <source>
        <dbReference type="EMBL" id="GAA1718853.1"/>
    </source>
</evidence>
<dbReference type="InterPro" id="IPR001853">
    <property type="entry name" value="DSBA-like_thioredoxin_dom"/>
</dbReference>
<protein>
    <submittedName>
        <fullName evidence="2">DsbA family oxidoreductase</fullName>
    </submittedName>
</protein>
<gene>
    <name evidence="2" type="ORF">GCM10009765_79070</name>
</gene>
<proteinExistence type="predicted"/>
<name>A0ABP4VB66_9ACTN</name>
<dbReference type="RefSeq" id="WP_163570056.1">
    <property type="nucleotide sequence ID" value="NZ_BAAANY010000043.1"/>
</dbReference>
<dbReference type="EMBL" id="BAAANY010000043">
    <property type="protein sequence ID" value="GAA1718853.1"/>
    <property type="molecule type" value="Genomic_DNA"/>
</dbReference>
<feature type="domain" description="DSBA-like thioredoxin" evidence="1">
    <location>
        <begin position="7"/>
        <end position="211"/>
    </location>
</feature>
<dbReference type="CDD" id="cd03024">
    <property type="entry name" value="DsbA_FrnE"/>
    <property type="match status" value="1"/>
</dbReference>
<evidence type="ECO:0000313" key="3">
    <source>
        <dbReference type="Proteomes" id="UP001500618"/>
    </source>
</evidence>
<dbReference type="SUPFAM" id="SSF52833">
    <property type="entry name" value="Thioredoxin-like"/>
    <property type="match status" value="1"/>
</dbReference>
<comment type="caution">
    <text evidence="2">The sequence shown here is derived from an EMBL/GenBank/DDBJ whole genome shotgun (WGS) entry which is preliminary data.</text>
</comment>
<dbReference type="PANTHER" id="PTHR13887">
    <property type="entry name" value="GLUTATHIONE S-TRANSFERASE KAPPA"/>
    <property type="match status" value="1"/>
</dbReference>
<keyword evidence="3" id="KW-1185">Reference proteome</keyword>